<evidence type="ECO:0000313" key="3">
    <source>
        <dbReference type="EMBL" id="GAA5194304.1"/>
    </source>
</evidence>
<evidence type="ECO:0000256" key="1">
    <source>
        <dbReference type="ARBA" id="ARBA00006484"/>
    </source>
</evidence>
<protein>
    <submittedName>
        <fullName evidence="3">3-oxoacyl-[acyl-carrier-protein] reductase</fullName>
    </submittedName>
</protein>
<dbReference type="Proteomes" id="UP001500200">
    <property type="component" value="Unassembled WGS sequence"/>
</dbReference>
<dbReference type="SUPFAM" id="SSF51735">
    <property type="entry name" value="NAD(P)-binding Rossmann-fold domains"/>
    <property type="match status" value="1"/>
</dbReference>
<dbReference type="PRINTS" id="PR00080">
    <property type="entry name" value="SDRFAMILY"/>
</dbReference>
<dbReference type="PANTHER" id="PTHR43639">
    <property type="entry name" value="OXIDOREDUCTASE, SHORT-CHAIN DEHYDROGENASE/REDUCTASE FAMILY (AFU_ORTHOLOGUE AFUA_5G02870)"/>
    <property type="match status" value="1"/>
</dbReference>
<dbReference type="Gene3D" id="3.40.50.720">
    <property type="entry name" value="NAD(P)-binding Rossmann-like Domain"/>
    <property type="match status" value="1"/>
</dbReference>
<comment type="caution">
    <text evidence="3">The sequence shown here is derived from an EMBL/GenBank/DDBJ whole genome shotgun (WGS) entry which is preliminary data.</text>
</comment>
<proteinExistence type="inferred from homology"/>
<keyword evidence="2" id="KW-0560">Oxidoreductase</keyword>
<organism evidence="3 4">
    <name type="scientific">Arthrobacter gyeryongensis</name>
    <dbReference type="NCBI Taxonomy" id="1650592"/>
    <lineage>
        <taxon>Bacteria</taxon>
        <taxon>Bacillati</taxon>
        <taxon>Actinomycetota</taxon>
        <taxon>Actinomycetes</taxon>
        <taxon>Micrococcales</taxon>
        <taxon>Micrococcaceae</taxon>
        <taxon>Arthrobacter</taxon>
    </lineage>
</organism>
<reference evidence="4" key="1">
    <citation type="journal article" date="2019" name="Int. J. Syst. Evol. Microbiol.">
        <title>The Global Catalogue of Microorganisms (GCM) 10K type strain sequencing project: providing services to taxonomists for standard genome sequencing and annotation.</title>
        <authorList>
            <consortium name="The Broad Institute Genomics Platform"/>
            <consortium name="The Broad Institute Genome Sequencing Center for Infectious Disease"/>
            <person name="Wu L."/>
            <person name="Ma J."/>
        </authorList>
    </citation>
    <scope>NUCLEOTIDE SEQUENCE [LARGE SCALE GENOMIC DNA]</scope>
    <source>
        <strain evidence="4">JCM 18514</strain>
    </source>
</reference>
<evidence type="ECO:0000313" key="4">
    <source>
        <dbReference type="Proteomes" id="UP001500200"/>
    </source>
</evidence>
<accession>A0ABP9SCS6</accession>
<evidence type="ECO:0000256" key="2">
    <source>
        <dbReference type="ARBA" id="ARBA00023002"/>
    </source>
</evidence>
<keyword evidence="4" id="KW-1185">Reference proteome</keyword>
<dbReference type="InterPro" id="IPR036291">
    <property type="entry name" value="NAD(P)-bd_dom_sf"/>
</dbReference>
<comment type="similarity">
    <text evidence="1">Belongs to the short-chain dehydrogenases/reductases (SDR) family.</text>
</comment>
<dbReference type="RefSeq" id="WP_345449345.1">
    <property type="nucleotide sequence ID" value="NZ_BAABKK010000012.1"/>
</dbReference>
<sequence length="272" mass="27751">MSRHAVVTGAGSGIGHRVAVRFAGLGYQVTLVDINPALLSTAVQDCREAGADAARAVIADLGSPDGPENMITEAWSAAPVDVLVNSAGIYPATPFLSLDARSWDAVLNLNTRAPLLATVALAQRVVESQTANEPSRGASIVNISSGAALRARPGAAPYSTSKAALEMATKASALELGQYGIRVNAVAPGFVTVNSSTNPVTEEYAAAVSGNPLGRRGEPDDIARAVVWLAGDEAEWITGETLRVDGGSSTGAMNLPLHWAPQAGGEAGIGNS</sequence>
<dbReference type="PANTHER" id="PTHR43639:SF1">
    <property type="entry name" value="SHORT-CHAIN DEHYDROGENASE_REDUCTASE FAMILY PROTEIN"/>
    <property type="match status" value="1"/>
</dbReference>
<dbReference type="PRINTS" id="PR00081">
    <property type="entry name" value="GDHRDH"/>
</dbReference>
<dbReference type="InterPro" id="IPR002347">
    <property type="entry name" value="SDR_fam"/>
</dbReference>
<dbReference type="EMBL" id="BAABKK010000012">
    <property type="protein sequence ID" value="GAA5194304.1"/>
    <property type="molecule type" value="Genomic_DNA"/>
</dbReference>
<dbReference type="Pfam" id="PF13561">
    <property type="entry name" value="adh_short_C2"/>
    <property type="match status" value="1"/>
</dbReference>
<dbReference type="CDD" id="cd05233">
    <property type="entry name" value="SDR_c"/>
    <property type="match status" value="1"/>
</dbReference>
<gene>
    <name evidence="3" type="primary">fabG_1</name>
    <name evidence="3" type="ORF">GCM10023346_21450</name>
</gene>
<name>A0ABP9SCS6_9MICC</name>